<dbReference type="Proteomes" id="UP000259421">
    <property type="component" value="Segment"/>
</dbReference>
<organism evidence="1 2">
    <name type="scientific">Caulobacter phage CcrBL9</name>
    <dbReference type="NCBI Taxonomy" id="2283270"/>
    <lineage>
        <taxon>Viruses</taxon>
        <taxon>Duplodnaviria</taxon>
        <taxon>Heunggongvirae</taxon>
        <taxon>Uroviricota</taxon>
        <taxon>Caudoviricetes</taxon>
        <taxon>Jeanschmidtviridae</taxon>
        <taxon>Bertelyvirus</taxon>
        <taxon>Bertelyvirus BL9</taxon>
    </lineage>
</organism>
<dbReference type="EMBL" id="MH588546">
    <property type="protein sequence ID" value="AXQ69491.1"/>
    <property type="molecule type" value="Genomic_DNA"/>
</dbReference>
<name>A0A385EC83_9CAUD</name>
<accession>A0A385EC83</accession>
<protein>
    <submittedName>
        <fullName evidence="1">Uncharacterized protein</fullName>
    </submittedName>
</protein>
<reference evidence="1 2" key="2">
    <citation type="submission" date="2018-09" db="EMBL/GenBank/DDBJ databases">
        <title>Giant CbK-like Caulobacter bacteriophages have genetically divergent genomes.</title>
        <authorList>
            <person name="Wilson K."/>
            <person name="Ely B."/>
        </authorList>
    </citation>
    <scope>NUCLEOTIDE SEQUENCE [LARGE SCALE GENOMIC DNA]</scope>
</reference>
<gene>
    <name evidence="1" type="ORF">CcrBL9_gp467</name>
</gene>
<evidence type="ECO:0000313" key="2">
    <source>
        <dbReference type="Proteomes" id="UP000259421"/>
    </source>
</evidence>
<reference evidence="2" key="1">
    <citation type="submission" date="2018-07" db="EMBL/GenBank/DDBJ databases">
        <title>Giant CbK-like Caulobacter bacteriophages have genetically divergent genomes.</title>
        <authorList>
            <person name="Wilson K.M."/>
            <person name="Ely B."/>
        </authorList>
    </citation>
    <scope>NUCLEOTIDE SEQUENCE [LARGE SCALE GENOMIC DNA]</scope>
</reference>
<keyword evidence="2" id="KW-1185">Reference proteome</keyword>
<proteinExistence type="predicted"/>
<sequence length="201" mass="22493">MDRRSFLAAGFAAALAPAIAQAYPLTDPTKLIDSFLIDRVTSGDLAFKPTTPAMLSLARNMTSRLFMQPVDTTSYRLSDWGVRRGHFLLVDRLFDPSKGGAKKLIRDVYELSEEHHRDPTGRRFMSVAVGKDRDVIARMQSRDRAPGGIVTTTLTRTQAKQNDWRMAYLRAGRLRPSGYLHTSDILLLEPTAAFPKLTRVA</sequence>
<evidence type="ECO:0000313" key="1">
    <source>
        <dbReference type="EMBL" id="AXQ69491.1"/>
    </source>
</evidence>